<dbReference type="Proteomes" id="UP001250181">
    <property type="component" value="Unassembled WGS sequence"/>
</dbReference>
<comment type="caution">
    <text evidence="1">The sequence shown here is derived from an EMBL/GenBank/DDBJ whole genome shotgun (WGS) entry which is preliminary data.</text>
</comment>
<sequence>MPTAAQFVVTGNPSGKPVGIRNDPYIDHLTTDTPLTTLEEEQLGSLPSMTADARHLLAGVFCRITTRDPYGAWAIGNWFYDPLERPGWLDSSNRPGYRRLHGSGDRWELQWDAHPHLEDLVSAMTDPVIGIPGAKAVSTDGRPAITFGGSTLLLHSRRA</sequence>
<protein>
    <submittedName>
        <fullName evidence="1">Uncharacterized protein</fullName>
    </submittedName>
</protein>
<keyword evidence="2" id="KW-1185">Reference proteome</keyword>
<dbReference type="RefSeq" id="WP_315881716.1">
    <property type="nucleotide sequence ID" value="NZ_JAWCTQ010000085.1"/>
</dbReference>
<dbReference type="EMBL" id="JAWCTQ010000085">
    <property type="protein sequence ID" value="MDT9686689.1"/>
    <property type="molecule type" value="Genomic_DNA"/>
</dbReference>
<evidence type="ECO:0000313" key="2">
    <source>
        <dbReference type="Proteomes" id="UP001250181"/>
    </source>
</evidence>
<name>A0ABU3QW34_9ACTN</name>
<organism evidence="1 2">
    <name type="scientific">Streptomyces tamarix</name>
    <dbReference type="NCBI Taxonomy" id="3078565"/>
    <lineage>
        <taxon>Bacteria</taxon>
        <taxon>Bacillati</taxon>
        <taxon>Actinomycetota</taxon>
        <taxon>Actinomycetes</taxon>
        <taxon>Kitasatosporales</taxon>
        <taxon>Streptomycetaceae</taxon>
        <taxon>Streptomyces</taxon>
    </lineage>
</organism>
<gene>
    <name evidence="1" type="ORF">RND61_32185</name>
</gene>
<reference evidence="1 2" key="1">
    <citation type="submission" date="2023-09" db="EMBL/GenBank/DDBJ databases">
        <title>Streptomyces sp. nov.: A antagonism against Alternaria gaisen Producing Streptochlin, Isolated from Tamarix root soil.</title>
        <authorList>
            <person name="Chen Y."/>
        </authorList>
    </citation>
    <scope>NUCLEOTIDE SEQUENCE [LARGE SCALE GENOMIC DNA]</scope>
    <source>
        <strain evidence="1 2">TRM76323</strain>
    </source>
</reference>
<accession>A0ABU3QW34</accession>
<evidence type="ECO:0000313" key="1">
    <source>
        <dbReference type="EMBL" id="MDT9686689.1"/>
    </source>
</evidence>
<proteinExistence type="predicted"/>